<feature type="region of interest" description="Disordered" evidence="6">
    <location>
        <begin position="215"/>
        <end position="236"/>
    </location>
</feature>
<feature type="transmembrane region" description="Helical" evidence="7">
    <location>
        <begin position="63"/>
        <end position="82"/>
    </location>
</feature>
<feature type="region of interest" description="Disordered" evidence="6">
    <location>
        <begin position="730"/>
        <end position="799"/>
    </location>
</feature>
<evidence type="ECO:0000313" key="9">
    <source>
        <dbReference type="EMBL" id="KAK5628010.1"/>
    </source>
</evidence>
<feature type="transmembrane region" description="Helical" evidence="7">
    <location>
        <begin position="147"/>
        <end position="165"/>
    </location>
</feature>
<evidence type="ECO:0000259" key="8">
    <source>
        <dbReference type="Pfam" id="PF13886"/>
    </source>
</evidence>
<feature type="region of interest" description="Disordered" evidence="6">
    <location>
        <begin position="673"/>
        <end position="710"/>
    </location>
</feature>
<feature type="domain" description="TM7S3/TM198-like" evidence="8">
    <location>
        <begin position="3"/>
        <end position="162"/>
    </location>
</feature>
<feature type="compositionally biased region" description="Basic and acidic residues" evidence="6">
    <location>
        <begin position="551"/>
        <end position="566"/>
    </location>
</feature>
<evidence type="ECO:0000256" key="1">
    <source>
        <dbReference type="ARBA" id="ARBA00004141"/>
    </source>
</evidence>
<feature type="compositionally biased region" description="Polar residues" evidence="6">
    <location>
        <begin position="988"/>
        <end position="998"/>
    </location>
</feature>
<keyword evidence="3 7" id="KW-1133">Transmembrane helix</keyword>
<evidence type="ECO:0000256" key="6">
    <source>
        <dbReference type="SAM" id="MobiDB-lite"/>
    </source>
</evidence>
<evidence type="ECO:0000256" key="7">
    <source>
        <dbReference type="SAM" id="Phobius"/>
    </source>
</evidence>
<feature type="transmembrane region" description="Helical" evidence="7">
    <location>
        <begin position="12"/>
        <end position="31"/>
    </location>
</feature>
<evidence type="ECO:0000256" key="4">
    <source>
        <dbReference type="ARBA" id="ARBA00023136"/>
    </source>
</evidence>
<feature type="compositionally biased region" description="Polar residues" evidence="6">
    <location>
        <begin position="779"/>
        <end position="793"/>
    </location>
</feature>
<evidence type="ECO:0000256" key="5">
    <source>
        <dbReference type="SAM" id="Coils"/>
    </source>
</evidence>
<dbReference type="PANTHER" id="PTHR39469:SF1">
    <property type="entry name" value="DUF4203 DOMAIN-CONTAINING PROTEIN"/>
    <property type="match status" value="1"/>
</dbReference>
<proteinExistence type="predicted"/>
<evidence type="ECO:0000313" key="10">
    <source>
        <dbReference type="Proteomes" id="UP001305414"/>
    </source>
</evidence>
<evidence type="ECO:0000256" key="2">
    <source>
        <dbReference type="ARBA" id="ARBA00022692"/>
    </source>
</evidence>
<feature type="region of interest" description="Disordered" evidence="6">
    <location>
        <begin position="463"/>
        <end position="614"/>
    </location>
</feature>
<dbReference type="Pfam" id="PF13886">
    <property type="entry name" value="TM7S3_TM198"/>
    <property type="match status" value="1"/>
</dbReference>
<dbReference type="EMBL" id="JAWHQM010000006">
    <property type="protein sequence ID" value="KAK5628010.1"/>
    <property type="molecule type" value="Genomic_DNA"/>
</dbReference>
<feature type="compositionally biased region" description="Acidic residues" evidence="6">
    <location>
        <begin position="222"/>
        <end position="232"/>
    </location>
</feature>
<protein>
    <recommendedName>
        <fullName evidence="8">TM7S3/TM198-like domain-containing protein</fullName>
    </recommendedName>
</protein>
<feature type="coiled-coil region" evidence="5">
    <location>
        <begin position="170"/>
        <end position="205"/>
    </location>
</feature>
<feature type="compositionally biased region" description="Low complexity" evidence="6">
    <location>
        <begin position="590"/>
        <end position="606"/>
    </location>
</feature>
<comment type="subcellular location">
    <subcellularLocation>
        <location evidence="1">Membrane</location>
        <topology evidence="1">Multi-pass membrane protein</topology>
    </subcellularLocation>
</comment>
<feature type="transmembrane region" description="Helical" evidence="7">
    <location>
        <begin position="38"/>
        <end position="57"/>
    </location>
</feature>
<gene>
    <name evidence="9" type="ORF">RRF57_003725</name>
</gene>
<keyword evidence="4 7" id="KW-0472">Membrane</keyword>
<dbReference type="InterPro" id="IPR025256">
    <property type="entry name" value="TM7S3/TM198-like_dom"/>
</dbReference>
<feature type="region of interest" description="Disordered" evidence="6">
    <location>
        <begin position="344"/>
        <end position="370"/>
    </location>
</feature>
<accession>A0AAN7YWJ5</accession>
<keyword evidence="5" id="KW-0175">Coiled coil</keyword>
<dbReference type="PANTHER" id="PTHR39469">
    <property type="entry name" value="CHROMOSOME 1, WHOLE GENOME SHOTGUN SEQUENCE"/>
    <property type="match status" value="1"/>
</dbReference>
<feature type="compositionally biased region" description="Polar residues" evidence="6">
    <location>
        <begin position="755"/>
        <end position="765"/>
    </location>
</feature>
<organism evidence="9 10">
    <name type="scientific">Xylaria bambusicola</name>
    <dbReference type="NCBI Taxonomy" id="326684"/>
    <lineage>
        <taxon>Eukaryota</taxon>
        <taxon>Fungi</taxon>
        <taxon>Dikarya</taxon>
        <taxon>Ascomycota</taxon>
        <taxon>Pezizomycotina</taxon>
        <taxon>Sordariomycetes</taxon>
        <taxon>Xylariomycetidae</taxon>
        <taxon>Xylariales</taxon>
        <taxon>Xylariaceae</taxon>
        <taxon>Xylaria</taxon>
    </lineage>
</organism>
<evidence type="ECO:0000256" key="3">
    <source>
        <dbReference type="ARBA" id="ARBA00022989"/>
    </source>
</evidence>
<reference evidence="9 10" key="1">
    <citation type="submission" date="2023-10" db="EMBL/GenBank/DDBJ databases">
        <title>Draft genome sequence of Xylaria bambusicola isolate GMP-LS, the root and basal stem rot pathogen of sugarcane in Indonesia.</title>
        <authorList>
            <person name="Selvaraj P."/>
            <person name="Muralishankar V."/>
            <person name="Muruganantham S."/>
            <person name="Sp S."/>
            <person name="Haryani S."/>
            <person name="Lau K.J.X."/>
            <person name="Naqvi N.I."/>
        </authorList>
    </citation>
    <scope>NUCLEOTIDE SEQUENCE [LARGE SCALE GENOMIC DNA]</scope>
    <source>
        <strain evidence="9">GMP-LS</strain>
    </source>
</reference>
<feature type="region of interest" description="Disordered" evidence="6">
    <location>
        <begin position="409"/>
        <end position="437"/>
    </location>
</feature>
<keyword evidence="2 7" id="KW-0812">Transmembrane</keyword>
<name>A0AAN7YWJ5_9PEZI</name>
<keyword evidence="10" id="KW-1185">Reference proteome</keyword>
<feature type="region of interest" description="Disordered" evidence="6">
    <location>
        <begin position="978"/>
        <end position="998"/>
    </location>
</feature>
<dbReference type="Proteomes" id="UP001305414">
    <property type="component" value="Unassembled WGS sequence"/>
</dbReference>
<feature type="compositionally biased region" description="Basic and acidic residues" evidence="6">
    <location>
        <begin position="510"/>
        <end position="526"/>
    </location>
</feature>
<dbReference type="GO" id="GO:0016020">
    <property type="term" value="C:membrane"/>
    <property type="evidence" value="ECO:0007669"/>
    <property type="project" value="UniProtKB-SubCell"/>
</dbReference>
<sequence>MVPPVPVAIEGAYVVAAVVSGLIIGGASIVFREITEGLGCLLGGFCVSMWLLTLKAGGLLPSTTPKIIFIIAFTVGSYAFYFSRYTRPYAQIGLMSFAGATVTVLGIDCFSRAGLKEFWAYIWNLNKGLFPYATHTYPMTKGIRVEIAVTVVFTIIGIISQMKLWRVIQARRARKAGEQAEEQRKRDEEETNLGLRIEAQNARERRQWEMIYGDQPPQSLAESEDSGVEDVGDEKMKKHRISQKVVRQASLSEDQIELVELPSPEITNLPLPIKSVDGLIMTNQKDDSRVTIRIARDDNEPTERNDVITISQLNDKNAGTPNGYAEARPSSITSPEISQMFPTEPGPEITPLPFRIPSSVDGNDRDESRSSIAAYADEDDREVMLSDKPSRLSSARRLSASSGKLLKSLSLRSNSARTSRRKTGEFETHLSPAGEESTERLIIENPKRYSDMLSIIATIDGLSQDGGDYDALTDDNGERNSISEVAVESGGGNGTEPKGTSGGNEDDGDNESKLKPPASEQRRDARPTSSAETVATDILDPFNAYSSSGDLSKRSSLDPSTKKTDSTNENSNPADLSTVEETPESSVHQKSPAPSTTSNSKSSISLTKDRLPPALTRVALSYRTNEWAKHLSAAEIPQFEELQLESHTVHQNGEKQDIEAPVPVDVEELQQAASSPAFMARSSSAPNFPQPLSAADHSTPRISSSSSAPKAHIPATLAILTSVGSEADVQGMLGSSSSSNLPKPGRGGYRKNRQRNSSEVYNQPIQEEDGTEPLRTMAQPASSDEANSTLNSIPPSPVGHAPIPGLVSYSSPQTLLGKREMFLRNRSTSQLLTTSIQESPEYMMRSASQMALPYNQATPPLHDMDDIPLSQRKELIRQNSRISVNSTASNIMVRPRRISSGSAVQLPTSNTVAIMNNNNTPPPAAPYVPTITAESTNFDSHQPQRYSSLLSQAARDARLSQFRQSVAAELRTPLGAMPRAGREAGLRVSSSTPSATAMNNAEVSRVIEHQRSMLLSQREMEAQRKAGERWEKERTERVLEEMMRRGDLVDAHREALRRMQGGVKH</sequence>
<feature type="region of interest" description="Disordered" evidence="6">
    <location>
        <begin position="380"/>
        <end position="399"/>
    </location>
</feature>
<comment type="caution">
    <text evidence="9">The sequence shown here is derived from an EMBL/GenBank/DDBJ whole genome shotgun (WGS) entry which is preliminary data.</text>
</comment>
<dbReference type="AlphaFoldDB" id="A0AAN7YWJ5"/>